<evidence type="ECO:0000313" key="4">
    <source>
        <dbReference type="Proteomes" id="UP000295157"/>
    </source>
</evidence>
<feature type="region of interest" description="Disordered" evidence="1">
    <location>
        <begin position="247"/>
        <end position="269"/>
    </location>
</feature>
<dbReference type="OrthoDB" id="4556257at2"/>
<dbReference type="AlphaFoldDB" id="A0A4V2XLS5"/>
<dbReference type="Pfam" id="PF00293">
    <property type="entry name" value="NUDIX"/>
    <property type="match status" value="1"/>
</dbReference>
<name>A0A4V2XLS5_9ACTN</name>
<comment type="caution">
    <text evidence="3">The sequence shown here is derived from an EMBL/GenBank/DDBJ whole genome shotgun (WGS) entry which is preliminary data.</text>
</comment>
<dbReference type="InterPro" id="IPR015797">
    <property type="entry name" value="NUDIX_hydrolase-like_dom_sf"/>
</dbReference>
<evidence type="ECO:0000256" key="1">
    <source>
        <dbReference type="SAM" id="MobiDB-lite"/>
    </source>
</evidence>
<dbReference type="InterPro" id="IPR000086">
    <property type="entry name" value="NUDIX_hydrolase_dom"/>
</dbReference>
<sequence>MPRTHGVELLDVHRLSLAETAAPPLSPDERTAMDRLWEESVRANPNLFDGPVVACASLAWEAPHHLAVSWVRTTFRHHVLRRVMGSAAWLPSLFVAVVQPADDGRLMVGRMSPVTVAPGRWQLPGGSVEPPEGDGPLDEAALRGHAARELVEETGLDTPPEDLSLWLVTRGATGNVGVLFSAPSRPASFLRERFADLAAAEEHPEFDRIAFVRSASELGGPLVDYLEPVVRRCGAVGSDHAHVLRERSGLHDAPVGGAPGPGETRPARA</sequence>
<feature type="domain" description="Nudix hydrolase" evidence="2">
    <location>
        <begin position="88"/>
        <end position="235"/>
    </location>
</feature>
<reference evidence="3 4" key="1">
    <citation type="submission" date="2019-02" db="EMBL/GenBank/DDBJ databases">
        <title>Draft genome sequences of novel Actinobacteria.</title>
        <authorList>
            <person name="Sahin N."/>
            <person name="Ay H."/>
            <person name="Saygin H."/>
        </authorList>
    </citation>
    <scope>NUCLEOTIDE SEQUENCE [LARGE SCALE GENOMIC DNA]</scope>
    <source>
        <strain evidence="3 4">KC201</strain>
    </source>
</reference>
<evidence type="ECO:0000313" key="3">
    <source>
        <dbReference type="EMBL" id="TDC11516.1"/>
    </source>
</evidence>
<evidence type="ECO:0000259" key="2">
    <source>
        <dbReference type="PROSITE" id="PS51462"/>
    </source>
</evidence>
<proteinExistence type="predicted"/>
<dbReference type="EMBL" id="SMJZ01000001">
    <property type="protein sequence ID" value="TDC11516.1"/>
    <property type="molecule type" value="Genomic_DNA"/>
</dbReference>
<dbReference type="Gene3D" id="3.90.79.10">
    <property type="entry name" value="Nucleoside Triphosphate Pyrophosphohydrolase"/>
    <property type="match status" value="1"/>
</dbReference>
<dbReference type="SUPFAM" id="SSF55811">
    <property type="entry name" value="Nudix"/>
    <property type="match status" value="1"/>
</dbReference>
<gene>
    <name evidence="3" type="ORF">E1267_00630</name>
</gene>
<dbReference type="Proteomes" id="UP000295157">
    <property type="component" value="Unassembled WGS sequence"/>
</dbReference>
<accession>A0A4V2XLS5</accession>
<keyword evidence="4" id="KW-1185">Reference proteome</keyword>
<dbReference type="PROSITE" id="PS51462">
    <property type="entry name" value="NUDIX"/>
    <property type="match status" value="1"/>
</dbReference>
<protein>
    <submittedName>
        <fullName evidence="3">NUDIX domain-containing protein</fullName>
    </submittedName>
</protein>
<dbReference type="CDD" id="cd02883">
    <property type="entry name" value="NUDIX_Hydrolase"/>
    <property type="match status" value="1"/>
</dbReference>
<organism evidence="3 4">
    <name type="scientific">Nonomuraea longispora</name>
    <dbReference type="NCBI Taxonomy" id="1848320"/>
    <lineage>
        <taxon>Bacteria</taxon>
        <taxon>Bacillati</taxon>
        <taxon>Actinomycetota</taxon>
        <taxon>Actinomycetes</taxon>
        <taxon>Streptosporangiales</taxon>
        <taxon>Streptosporangiaceae</taxon>
        <taxon>Nonomuraea</taxon>
    </lineage>
</organism>